<feature type="transmembrane region" description="Helical" evidence="2">
    <location>
        <begin position="1436"/>
        <end position="1452"/>
    </location>
</feature>
<evidence type="ECO:0000313" key="6">
    <source>
        <dbReference type="Proteomes" id="UP000031513"/>
    </source>
</evidence>
<gene>
    <name evidence="5" type="ORF">PKNH_0000200</name>
</gene>
<organism evidence="5 6">
    <name type="scientific">Plasmodium knowlesi (strain H)</name>
    <dbReference type="NCBI Taxonomy" id="5851"/>
    <lineage>
        <taxon>Eukaryota</taxon>
        <taxon>Sar</taxon>
        <taxon>Alveolata</taxon>
        <taxon>Apicomplexa</taxon>
        <taxon>Aconoidasida</taxon>
        <taxon>Haemosporida</taxon>
        <taxon>Plasmodiidae</taxon>
        <taxon>Plasmodium</taxon>
        <taxon>Plasmodium (Plasmodium)</taxon>
    </lineage>
</organism>
<dbReference type="RefSeq" id="XP_038970096.1">
    <property type="nucleotide sequence ID" value="XM_039113430.1"/>
</dbReference>
<protein>
    <submittedName>
        <fullName evidence="5">SICAvar, type I</fullName>
    </submittedName>
</protein>
<keyword evidence="6" id="KW-1185">Reference proteome</keyword>
<keyword evidence="2" id="KW-1133">Transmembrane helix</keyword>
<evidence type="ECO:0000256" key="1">
    <source>
        <dbReference type="SAM" id="MobiDB-lite"/>
    </source>
</evidence>
<dbReference type="Pfam" id="PF12879">
    <property type="entry name" value="SICA_C"/>
    <property type="match status" value="1"/>
</dbReference>
<dbReference type="EMBL" id="CADCXE010000001">
    <property type="protein sequence ID" value="CAA9991364.1"/>
    <property type="molecule type" value="Genomic_DNA"/>
</dbReference>
<dbReference type="InterPro" id="IPR024285">
    <property type="entry name" value="SICA_extracell_b"/>
</dbReference>
<evidence type="ECO:0000313" key="5">
    <source>
        <dbReference type="EMBL" id="CAA9991364.1"/>
    </source>
</evidence>
<dbReference type="InterPro" id="IPR024288">
    <property type="entry name" value="SICA_C"/>
</dbReference>
<accession>A0A6H5FTR0</accession>
<feature type="region of interest" description="Disordered" evidence="1">
    <location>
        <begin position="559"/>
        <end position="580"/>
    </location>
</feature>
<feature type="domain" description="Schizont-infected cell agglutination extracellular beta" evidence="3">
    <location>
        <begin position="99"/>
        <end position="259"/>
    </location>
</feature>
<keyword evidence="2" id="KW-0472">Membrane</keyword>
<name>A0A6H5FTR0_PLAKH</name>
<feature type="compositionally biased region" description="Basic and acidic residues" evidence="1">
    <location>
        <begin position="559"/>
        <end position="570"/>
    </location>
</feature>
<dbReference type="KEGG" id="pkn:PKNH_0000200"/>
<proteinExistence type="predicted"/>
<evidence type="ECO:0000259" key="3">
    <source>
        <dbReference type="Pfam" id="PF12878"/>
    </source>
</evidence>
<feature type="domain" description="Schizont-infected cell agglutination extracellular beta" evidence="3">
    <location>
        <begin position="965"/>
        <end position="1142"/>
    </location>
</feature>
<feature type="non-terminal residue" evidence="5">
    <location>
        <position position="1"/>
    </location>
</feature>
<feature type="domain" description="Schizont-infected cell agglutination extracellular beta" evidence="3">
    <location>
        <begin position="299"/>
        <end position="468"/>
    </location>
</feature>
<evidence type="ECO:0000256" key="2">
    <source>
        <dbReference type="SAM" id="Phobius"/>
    </source>
</evidence>
<feature type="domain" description="Schizont-infected cell agglutination extracellular beta" evidence="3">
    <location>
        <begin position="513"/>
        <end position="691"/>
    </location>
</feature>
<sequence>FRQTMGCFLLHAYAKHMKEKALCDIEEGIQKAFETAGKGTGTTCTGKTCIPCKWEENKWESCPINTTTSAENVKTKLDVIIGPDDSTVKTTAEKVNTMNLCERVQCVGKRWLKDIKKTAPTDWSEVWTEVGKELTTLGKEIDGKKTEVQSYCSGQEKDGKDACLLIAAGLKNLYDIKDDDKGNDAVTASFKRTMQCVLLNAIADKLEHTNFPCKDEKKTKDGIDHAFNKSNDQIKSQSKGCTDDKCFKCPRFNTLADCKLYNDDKDVKTKIDPMLDQNDTLKKESLEKTICKPCEQKELCDQLNCIAPKWSKNRSGQDYSGMITDASWIFGGLLDRMKDKGEAAATEYCRTDKDGTAWNESNAHGVANRTACEMVAGGLLRISKIKDTYSLDKNKNENPYDNQEYKQLAACFMLNAVVRKMKERSPICDIDEGIKAAFAKADDIKKKYCDNGKPCFVCKLDDNYDGCSATNGKNQNVNVKDKLDSLLKDSTNKNKLDSTIQAIAETAGNKGPSLCDRLQCLAARVEAHNGGSQAKDFWEKGGEVEQLWNQLSGAITTEGKTDHSECKTMDDGTAGATREATDPEKKACNYLHAGLTKLYTTDTASTPSTATTTSSSSTPLLSNPLLKQTVGCLLLNAYAKKMKEDSKCVIDSGIQKAFKAFNDNNTTCKDNGTKPCVPCEWKETEYDECTITTTGSSGNSTESAKDKLKQVQTDINRISNFNLKDINSMTTLCDYIRCAGPKWFKRQKAASKNGGTTKTWCDFWENDGVKPEVEKLFKHISSKNTSMTTYCKDFGDGNADSVERKACNHITAGLDYINQVLVTQNGNTDDDKFFKRNMMCAALNLYADKIKEESTKKCPIDEERIKKMFTNWNVFNRFSSLSSSSTSCKSGVYGCFECKRVPTSEYNGCELSVSSSLINPTSSSPTGTCKTKETEVKTQIDGLLKDDKTTIKMEEKLSDITEMTTFCSELQCAARKWNMTKNQKGTAPSWDEISGVVDEQLKKLLEHITDVDKWKDVAAHCDNVGSKDDTPGEITAKKKACKLFALGLKHISKINDDQQKGDGPLKRTMACAALNLYADQLINKSTDQCPLDNEKLDQAIKYAFDNNNSNATKSGANSCKTGSGTSSCFICNRENKFHTCKIGSDEIKKNMDTLLEQNKGETRVKEALEQVNKIENFCTQVQCAIKQHYRTKNGPTLPKGKPSWSDIEGDAKDALKQLLEQMTKGQTESYVVNLCKDNPTWSNKGHKERRTNKAACLLFASGLKHIYDRKKGQVNGRGSGHTMGPVKDPSFEQTMGCLFIKEYVKQLKEMAKIKKRGNSWVHPLCDIDKGIEYAFGKSGEIMKSVLSECREGPNGISCFECKIDQDYDNCKIGNDEVQEQVKPLLETKGDSMQQTLENTVCPILLTDLLTPFLPLAPVSIGLSAMAYYLWKQKYPLTLFFFFLFLQYFGPLGKGGARFRRSPTEIPGSSVQEQVYDHVQQEAGPHEYRLVKERKPRSVPTRTKRSGGVNRRTIIEIHFEVLDECQKGDTQLNQKDFLELLVQEFMGSELMEEEQVPKEEVLMEGVPLERVPMENVPMERVPSLGSGLMV</sequence>
<feature type="domain" description="Schizont-infected cell agglutination extracellular beta" evidence="3">
    <location>
        <begin position="1176"/>
        <end position="1372"/>
    </location>
</feature>
<dbReference type="OrthoDB" id="376328at2759"/>
<feature type="domain" description="Schizont-infected cell agglutination C-terminal" evidence="4">
    <location>
        <begin position="1446"/>
        <end position="1588"/>
    </location>
</feature>
<feature type="domain" description="Schizont-infected cell agglutination extracellular beta" evidence="3">
    <location>
        <begin position="1"/>
        <end position="64"/>
    </location>
</feature>
<dbReference type="GeneID" id="62347950"/>
<feature type="domain" description="Schizont-infected cell agglutination extracellular beta" evidence="3">
    <location>
        <begin position="731"/>
        <end position="910"/>
    </location>
</feature>
<dbReference type="VEuPathDB" id="PlasmoDB:PKNH_0000200"/>
<feature type="transmembrane region" description="Helical" evidence="2">
    <location>
        <begin position="1408"/>
        <end position="1429"/>
    </location>
</feature>
<dbReference type="Proteomes" id="UP000031513">
    <property type="component" value="Unassembled WGS sequence"/>
</dbReference>
<evidence type="ECO:0000259" key="4">
    <source>
        <dbReference type="Pfam" id="PF12879"/>
    </source>
</evidence>
<comment type="caution">
    <text evidence="5">The sequence shown here is derived from an EMBL/GenBank/DDBJ whole genome shotgun (WGS) entry which is preliminary data.</text>
</comment>
<keyword evidence="2" id="KW-0812">Transmembrane</keyword>
<reference evidence="5" key="1">
    <citation type="submission" date="2020-02" db="EMBL/GenBank/DDBJ databases">
        <authorList>
            <consortium name="Pathogen Informatics"/>
        </authorList>
    </citation>
    <scope>NUCLEOTIDE SEQUENCE [LARGE SCALE GENOMIC DNA]</scope>
    <source>
        <strain evidence="5">H</strain>
    </source>
</reference>
<dbReference type="InParanoid" id="A0A6H5FTR0"/>
<dbReference type="Pfam" id="PF12878">
    <property type="entry name" value="SICA_beta"/>
    <property type="match status" value="7"/>
</dbReference>